<dbReference type="Proteomes" id="UP000233551">
    <property type="component" value="Unassembled WGS sequence"/>
</dbReference>
<name>A0A2I0KQL1_PUNGR</name>
<gene>
    <name evidence="2" type="ORF">CRG98_009559</name>
</gene>
<comment type="caution">
    <text evidence="2">The sequence shown here is derived from an EMBL/GenBank/DDBJ whole genome shotgun (WGS) entry which is preliminary data.</text>
</comment>
<evidence type="ECO:0000313" key="2">
    <source>
        <dbReference type="EMBL" id="PKI70096.1"/>
    </source>
</evidence>
<protein>
    <submittedName>
        <fullName evidence="2">Uncharacterized protein</fullName>
    </submittedName>
</protein>
<feature type="region of interest" description="Disordered" evidence="1">
    <location>
        <begin position="99"/>
        <end position="128"/>
    </location>
</feature>
<proteinExistence type="predicted"/>
<sequence>MTSMGSKRLLRRGTPQCTIGNKEEEEEGCCDLRRCHQHSPRYRSEGRQPRKIGDLQLTWWILHSNPRPSLFKEGRLAERATAPTTTLLTAMSSLLFASLNHPRNGKSGEGRRKGEDPLGSRYRVAPAS</sequence>
<dbReference type="EMBL" id="PGOL01000475">
    <property type="protein sequence ID" value="PKI70096.1"/>
    <property type="molecule type" value="Genomic_DNA"/>
</dbReference>
<organism evidence="2 3">
    <name type="scientific">Punica granatum</name>
    <name type="common">Pomegranate</name>
    <dbReference type="NCBI Taxonomy" id="22663"/>
    <lineage>
        <taxon>Eukaryota</taxon>
        <taxon>Viridiplantae</taxon>
        <taxon>Streptophyta</taxon>
        <taxon>Embryophyta</taxon>
        <taxon>Tracheophyta</taxon>
        <taxon>Spermatophyta</taxon>
        <taxon>Magnoliopsida</taxon>
        <taxon>eudicotyledons</taxon>
        <taxon>Gunneridae</taxon>
        <taxon>Pentapetalae</taxon>
        <taxon>rosids</taxon>
        <taxon>malvids</taxon>
        <taxon>Myrtales</taxon>
        <taxon>Lythraceae</taxon>
        <taxon>Punica</taxon>
    </lineage>
</organism>
<evidence type="ECO:0000313" key="3">
    <source>
        <dbReference type="Proteomes" id="UP000233551"/>
    </source>
</evidence>
<dbReference type="AlphaFoldDB" id="A0A2I0KQL1"/>
<feature type="compositionally biased region" description="Basic and acidic residues" evidence="1">
    <location>
        <begin position="106"/>
        <end position="118"/>
    </location>
</feature>
<keyword evidence="3" id="KW-1185">Reference proteome</keyword>
<accession>A0A2I0KQL1</accession>
<reference evidence="2 3" key="1">
    <citation type="submission" date="2017-11" db="EMBL/GenBank/DDBJ databases">
        <title>De-novo sequencing of pomegranate (Punica granatum L.) genome.</title>
        <authorList>
            <person name="Akparov Z."/>
            <person name="Amiraslanov A."/>
            <person name="Hajiyeva S."/>
            <person name="Abbasov M."/>
            <person name="Kaur K."/>
            <person name="Hamwieh A."/>
            <person name="Solovyev V."/>
            <person name="Salamov A."/>
            <person name="Braich B."/>
            <person name="Kosarev P."/>
            <person name="Mahmoud A."/>
            <person name="Hajiyev E."/>
            <person name="Babayeva S."/>
            <person name="Izzatullayeva V."/>
            <person name="Mammadov A."/>
            <person name="Mammadov A."/>
            <person name="Sharifova S."/>
            <person name="Ojaghi J."/>
            <person name="Eynullazada K."/>
            <person name="Bayramov B."/>
            <person name="Abdulazimova A."/>
            <person name="Shahmuradov I."/>
        </authorList>
    </citation>
    <scope>NUCLEOTIDE SEQUENCE [LARGE SCALE GENOMIC DNA]</scope>
    <source>
        <strain evidence="3">cv. AG2017</strain>
        <tissue evidence="2">Leaf</tissue>
    </source>
</reference>
<evidence type="ECO:0000256" key="1">
    <source>
        <dbReference type="SAM" id="MobiDB-lite"/>
    </source>
</evidence>